<evidence type="ECO:0000313" key="3">
    <source>
        <dbReference type="EMBL" id="OAP63670.1"/>
    </source>
</evidence>
<dbReference type="RefSeq" id="XP_018697037.1">
    <property type="nucleotide sequence ID" value="XM_018834413.1"/>
</dbReference>
<keyword evidence="2" id="KW-0732">Signal</keyword>
<evidence type="ECO:0000313" key="4">
    <source>
        <dbReference type="Proteomes" id="UP000078343"/>
    </source>
</evidence>
<feature type="region of interest" description="Disordered" evidence="1">
    <location>
        <begin position="1"/>
        <end position="86"/>
    </location>
</feature>
<dbReference type="EMBL" id="LVYI01000002">
    <property type="protein sequence ID" value="OAP63670.1"/>
    <property type="molecule type" value="Genomic_DNA"/>
</dbReference>
<comment type="caution">
    <text evidence="3">The sequence shown here is derived from an EMBL/GenBank/DDBJ whole genome shotgun (WGS) entry which is preliminary data.</text>
</comment>
<name>A0A178ZV67_9EURO</name>
<protein>
    <submittedName>
        <fullName evidence="3">Uncharacterized protein</fullName>
    </submittedName>
</protein>
<keyword evidence="4" id="KW-1185">Reference proteome</keyword>
<feature type="compositionally biased region" description="Basic and acidic residues" evidence="1">
    <location>
        <begin position="72"/>
        <end position="81"/>
    </location>
</feature>
<gene>
    <name evidence="3" type="ORF">AYL99_02897</name>
</gene>
<reference evidence="3 4" key="1">
    <citation type="submission" date="2016-04" db="EMBL/GenBank/DDBJ databases">
        <title>Draft genome of Fonsecaea erecta CBS 125763.</title>
        <authorList>
            <person name="Weiss V.A."/>
            <person name="Vicente V.A."/>
            <person name="Raittz R.T."/>
            <person name="Moreno L.F."/>
            <person name="De Souza E.M."/>
            <person name="Pedrosa F.O."/>
            <person name="Steffens M.B."/>
            <person name="Faoro H."/>
            <person name="Tadra-Sfeir M.Z."/>
            <person name="Najafzadeh M.J."/>
            <person name="Felipe M.S."/>
            <person name="Teixeira M."/>
            <person name="Sun J."/>
            <person name="Xi L."/>
            <person name="Gomes R."/>
            <person name="De Azevedo C.M."/>
            <person name="Salgado C.G."/>
            <person name="Da Silva M.B."/>
            <person name="Nascimento M.F."/>
            <person name="Queiroz-Telles F."/>
            <person name="Attili D.S."/>
            <person name="Gorbushina A."/>
        </authorList>
    </citation>
    <scope>NUCLEOTIDE SEQUENCE [LARGE SCALE GENOMIC DNA]</scope>
    <source>
        <strain evidence="3 4">CBS 125763</strain>
    </source>
</reference>
<dbReference type="AlphaFoldDB" id="A0A178ZV67"/>
<proteinExistence type="predicted"/>
<feature type="compositionally biased region" description="Low complexity" evidence="1">
    <location>
        <begin position="1"/>
        <end position="25"/>
    </location>
</feature>
<feature type="compositionally biased region" description="Polar residues" evidence="1">
    <location>
        <begin position="27"/>
        <end position="38"/>
    </location>
</feature>
<organism evidence="3 4">
    <name type="scientific">Fonsecaea erecta</name>
    <dbReference type="NCBI Taxonomy" id="1367422"/>
    <lineage>
        <taxon>Eukaryota</taxon>
        <taxon>Fungi</taxon>
        <taxon>Dikarya</taxon>
        <taxon>Ascomycota</taxon>
        <taxon>Pezizomycotina</taxon>
        <taxon>Eurotiomycetes</taxon>
        <taxon>Chaetothyriomycetidae</taxon>
        <taxon>Chaetothyriales</taxon>
        <taxon>Herpotrichiellaceae</taxon>
        <taxon>Fonsecaea</taxon>
    </lineage>
</organism>
<dbReference type="Proteomes" id="UP000078343">
    <property type="component" value="Unassembled WGS sequence"/>
</dbReference>
<feature type="chain" id="PRO_5008098779" evidence="2">
    <location>
        <begin position="20"/>
        <end position="99"/>
    </location>
</feature>
<dbReference type="GeneID" id="30007067"/>
<sequence>MAVAAAVTLAVHTAGPAQAQAQDQGQNREMSTRHSSTARGPRRQAWHSRSARRGGPWPRMTTTDLVRGGKGVKSDRDRDVEDWNVAGAGAEAEASALEA</sequence>
<accession>A0A178ZV67</accession>
<evidence type="ECO:0000256" key="1">
    <source>
        <dbReference type="SAM" id="MobiDB-lite"/>
    </source>
</evidence>
<feature type="compositionally biased region" description="Basic residues" evidence="1">
    <location>
        <begin position="40"/>
        <end position="52"/>
    </location>
</feature>
<feature type="signal peptide" evidence="2">
    <location>
        <begin position="1"/>
        <end position="19"/>
    </location>
</feature>
<evidence type="ECO:0000256" key="2">
    <source>
        <dbReference type="SAM" id="SignalP"/>
    </source>
</evidence>